<proteinExistence type="predicted"/>
<name>L0HFY1_METFS</name>
<dbReference type="HOGENOM" id="CLU_2968456_0_0_2"/>
<dbReference type="AlphaFoldDB" id="L0HFY1"/>
<reference evidence="1 2" key="2">
    <citation type="journal article" date="2014" name="Genome Announc.">
        <title>Complete Genome Sequence of Methanoregula formicica SMSPT, a Mesophilic Hydrogenotrophic Methanogen Isolated from a Methanogenic Upflow Anaerobic Sludge Blanket Reactor.</title>
        <authorList>
            <person name="Yamamoto K."/>
            <person name="Tamaki H."/>
            <person name="Cadillo-Quiroz H."/>
            <person name="Imachi H."/>
            <person name="Kyrpides N."/>
            <person name="Woyke T."/>
            <person name="Goodwin L."/>
            <person name="Zinder S.H."/>
            <person name="Kamagata Y."/>
            <person name="Liu W.T."/>
        </authorList>
    </citation>
    <scope>NUCLEOTIDE SEQUENCE [LARGE SCALE GENOMIC DNA]</scope>
    <source>
        <strain evidence="2">DSM 22288 / NBRC 105244 / SMSP</strain>
    </source>
</reference>
<dbReference type="GeneID" id="43503266"/>
<reference evidence="2" key="1">
    <citation type="submission" date="2011-12" db="EMBL/GenBank/DDBJ databases">
        <title>Complete sequence of Methanoregula formicicum SMSP.</title>
        <authorList>
            <person name="Lucas S."/>
            <person name="Han J."/>
            <person name="Lapidus A."/>
            <person name="Cheng J.-F."/>
            <person name="Goodwin L."/>
            <person name="Pitluck S."/>
            <person name="Peters L."/>
            <person name="Ovchinnikova G."/>
            <person name="Teshima H."/>
            <person name="Detter J.C."/>
            <person name="Han C."/>
            <person name="Tapia R."/>
            <person name="Land M."/>
            <person name="Hauser L."/>
            <person name="Kyrpides N."/>
            <person name="Ivanova N."/>
            <person name="Pagani I."/>
            <person name="Imachi H."/>
            <person name="Tamaki H."/>
            <person name="Sekiguchi Y."/>
            <person name="Kamagata Y."/>
            <person name="Cadillo-Quiroz H."/>
            <person name="Zinder S."/>
            <person name="Liu W.-T."/>
            <person name="Woyke T."/>
        </authorList>
    </citation>
    <scope>NUCLEOTIDE SEQUENCE [LARGE SCALE GENOMIC DNA]</scope>
    <source>
        <strain evidence="2">DSM 22288 / NBRC 105244 / SMSP</strain>
    </source>
</reference>
<protein>
    <submittedName>
        <fullName evidence="1">Uncharacterized protein</fullName>
    </submittedName>
</protein>
<organism evidence="1 2">
    <name type="scientific">Methanoregula formicica (strain DSM 22288 / NBRC 105244 / SMSP)</name>
    <dbReference type="NCBI Taxonomy" id="593750"/>
    <lineage>
        <taxon>Archaea</taxon>
        <taxon>Methanobacteriati</taxon>
        <taxon>Methanobacteriota</taxon>
        <taxon>Stenosarchaea group</taxon>
        <taxon>Methanomicrobia</taxon>
        <taxon>Methanomicrobiales</taxon>
        <taxon>Methanoregulaceae</taxon>
        <taxon>Methanoregula</taxon>
    </lineage>
</organism>
<dbReference type="EMBL" id="CP003167">
    <property type="protein sequence ID" value="AGB02676.1"/>
    <property type="molecule type" value="Genomic_DNA"/>
</dbReference>
<sequence length="58" mass="6975">MMMDVARPAIASAYDYRHLDRIREKFHEVFGRECTLRDDVLLKRYNLSPDGELIMFIR</sequence>
<dbReference type="InParanoid" id="L0HFY1"/>
<dbReference type="Proteomes" id="UP000010824">
    <property type="component" value="Chromosome"/>
</dbReference>
<evidence type="ECO:0000313" key="1">
    <source>
        <dbReference type="EMBL" id="AGB02676.1"/>
    </source>
</evidence>
<keyword evidence="2" id="KW-1185">Reference proteome</keyword>
<gene>
    <name evidence="1" type="ordered locus">Metfor_1647</name>
</gene>
<dbReference type="KEGG" id="mfo:Metfor_1647"/>
<evidence type="ECO:0000313" key="2">
    <source>
        <dbReference type="Proteomes" id="UP000010824"/>
    </source>
</evidence>
<dbReference type="RefSeq" id="WP_015285639.1">
    <property type="nucleotide sequence ID" value="NC_019943.1"/>
</dbReference>
<accession>L0HFY1</accession>